<proteinExistence type="predicted"/>
<reference evidence="2 3" key="1">
    <citation type="journal article" date="2012" name="BMC Genomics">
        <title>Whole-genome sequencing and identification of Morganella morganii KT pathogenicity-related genes.</title>
        <authorList>
            <person name="Chen Y.T."/>
            <person name="Peng H.L."/>
            <person name="Shia W.C."/>
            <person name="Hsu F.R."/>
            <person name="Ken C.F."/>
            <person name="Tsao Y.M."/>
            <person name="Chen C.H."/>
            <person name="Liu C.E."/>
            <person name="Hsieh M.F."/>
            <person name="Chen H.C."/>
            <person name="Tang C.Y."/>
            <person name="Ku T.H."/>
        </authorList>
    </citation>
    <scope>NUCLEOTIDE SEQUENCE [LARGE SCALE GENOMIC DNA]</scope>
    <source>
        <strain evidence="2 3">KT</strain>
    </source>
</reference>
<dbReference type="KEGG" id="mmk:MU9_1808"/>
<keyword evidence="1" id="KW-0812">Transmembrane</keyword>
<keyword evidence="1" id="KW-1133">Transmembrane helix</keyword>
<keyword evidence="1" id="KW-0472">Membrane</keyword>
<accession>M1S8P6</accession>
<dbReference type="Proteomes" id="UP000011834">
    <property type="component" value="Chromosome"/>
</dbReference>
<dbReference type="HOGENOM" id="CLU_2082144_0_0_6"/>
<feature type="transmembrane region" description="Helical" evidence="1">
    <location>
        <begin position="7"/>
        <end position="32"/>
    </location>
</feature>
<name>M1S8P6_MORMO</name>
<sequence length="117" mass="13508">MKRYKTVVTSVIMLASFYFRVWLYTATGITLVQRINNNLREPPVSAEFWDSVYLAGKFLVVILLLVLSGDLIRVYRNIRRHPVITVPRTRFYLTVTALAGGVAIFLLTVSYWYPFSV</sequence>
<gene>
    <name evidence="2" type="ORF">MU9_1808</name>
</gene>
<organism evidence="2 3">
    <name type="scientific">Morganella morganii subsp. morganii KT</name>
    <dbReference type="NCBI Taxonomy" id="1124991"/>
    <lineage>
        <taxon>Bacteria</taxon>
        <taxon>Pseudomonadati</taxon>
        <taxon>Pseudomonadota</taxon>
        <taxon>Gammaproteobacteria</taxon>
        <taxon>Enterobacterales</taxon>
        <taxon>Morganellaceae</taxon>
        <taxon>Morganella</taxon>
    </lineage>
</organism>
<dbReference type="AlphaFoldDB" id="M1S8P6"/>
<feature type="transmembrane region" description="Helical" evidence="1">
    <location>
        <begin position="91"/>
        <end position="113"/>
    </location>
</feature>
<evidence type="ECO:0000313" key="2">
    <source>
        <dbReference type="EMBL" id="AGG30854.1"/>
    </source>
</evidence>
<keyword evidence="3" id="KW-1185">Reference proteome</keyword>
<protein>
    <submittedName>
        <fullName evidence="2">Uncharacterized protein</fullName>
    </submittedName>
</protein>
<dbReference type="EMBL" id="CP004345">
    <property type="protein sequence ID" value="AGG30854.1"/>
    <property type="molecule type" value="Genomic_DNA"/>
</dbReference>
<evidence type="ECO:0000256" key="1">
    <source>
        <dbReference type="SAM" id="Phobius"/>
    </source>
</evidence>
<feature type="transmembrane region" description="Helical" evidence="1">
    <location>
        <begin position="52"/>
        <end position="71"/>
    </location>
</feature>
<evidence type="ECO:0000313" key="3">
    <source>
        <dbReference type="Proteomes" id="UP000011834"/>
    </source>
</evidence>